<keyword evidence="1" id="KW-0472">Membrane</keyword>
<dbReference type="OrthoDB" id="1121779at2"/>
<accession>A0A0D8JEZ6</accession>
<dbReference type="RefSeq" id="WP_045027758.1">
    <property type="nucleotide sequence ID" value="NZ_JRHC01000001.1"/>
</dbReference>
<dbReference type="EMBL" id="JRHC01000001">
    <property type="protein sequence ID" value="KJF45477.1"/>
    <property type="molecule type" value="Genomic_DNA"/>
</dbReference>
<reference evidence="2 3" key="1">
    <citation type="submission" date="2014-09" db="EMBL/GenBank/DDBJ databases">
        <title>Draft Genome Sequence of Draconibacterium sp. JN14CK-3.</title>
        <authorList>
            <person name="Dong C."/>
            <person name="Lai Q."/>
            <person name="Shao Z."/>
        </authorList>
    </citation>
    <scope>NUCLEOTIDE SEQUENCE [LARGE SCALE GENOMIC DNA]</scope>
    <source>
        <strain evidence="2 3">JN14CK-3</strain>
    </source>
</reference>
<proteinExistence type="predicted"/>
<evidence type="ECO:0000256" key="1">
    <source>
        <dbReference type="SAM" id="Phobius"/>
    </source>
</evidence>
<evidence type="ECO:0000313" key="3">
    <source>
        <dbReference type="Proteomes" id="UP000032544"/>
    </source>
</evidence>
<keyword evidence="1" id="KW-1133">Transmembrane helix</keyword>
<name>A0A0D8JEZ6_9BACT</name>
<protein>
    <submittedName>
        <fullName evidence="2">Uncharacterized protein</fullName>
    </submittedName>
</protein>
<feature type="transmembrane region" description="Helical" evidence="1">
    <location>
        <begin position="52"/>
        <end position="70"/>
    </location>
</feature>
<feature type="transmembrane region" description="Helical" evidence="1">
    <location>
        <begin position="103"/>
        <end position="123"/>
    </location>
</feature>
<gene>
    <name evidence="2" type="ORF">LH29_09000</name>
</gene>
<keyword evidence="1" id="KW-0812">Transmembrane</keyword>
<evidence type="ECO:0000313" key="2">
    <source>
        <dbReference type="EMBL" id="KJF45477.1"/>
    </source>
</evidence>
<sequence length="135" mass="14631">MNELEDIKLKAFLQNMELEKPGSGFTVQVMNKIFAEDSALEQIKSEKILGKGFWIISILFVVLLAAIFVVSNTGMQADSQIGQLLPEAGQGLSEGYESFFSKLGTLPLSIAGITIGVSVLIFIDKIISSNSKIFA</sequence>
<dbReference type="Proteomes" id="UP000032544">
    <property type="component" value="Unassembled WGS sequence"/>
</dbReference>
<keyword evidence="3" id="KW-1185">Reference proteome</keyword>
<organism evidence="2 3">
    <name type="scientific">Draconibacterium sediminis</name>
    <dbReference type="NCBI Taxonomy" id="1544798"/>
    <lineage>
        <taxon>Bacteria</taxon>
        <taxon>Pseudomonadati</taxon>
        <taxon>Bacteroidota</taxon>
        <taxon>Bacteroidia</taxon>
        <taxon>Marinilabiliales</taxon>
        <taxon>Prolixibacteraceae</taxon>
        <taxon>Draconibacterium</taxon>
    </lineage>
</organism>
<comment type="caution">
    <text evidence="2">The sequence shown here is derived from an EMBL/GenBank/DDBJ whole genome shotgun (WGS) entry which is preliminary data.</text>
</comment>
<dbReference type="AlphaFoldDB" id="A0A0D8JEZ6"/>